<evidence type="ECO:0000259" key="6">
    <source>
        <dbReference type="Pfam" id="PF02016"/>
    </source>
</evidence>
<keyword evidence="2" id="KW-0121">Carboxypeptidase</keyword>
<evidence type="ECO:0000256" key="4">
    <source>
        <dbReference type="ARBA" id="ARBA00022801"/>
    </source>
</evidence>
<evidence type="ECO:0000256" key="3">
    <source>
        <dbReference type="ARBA" id="ARBA00022670"/>
    </source>
</evidence>
<proteinExistence type="inferred from homology"/>
<keyword evidence="9" id="KW-1185">Reference proteome</keyword>
<accession>A0ABT8SNK8</accession>
<feature type="domain" description="LD-carboxypeptidase N-terminal" evidence="6">
    <location>
        <begin position="4"/>
        <end position="120"/>
    </location>
</feature>
<sequence>MVRIGVVATASRLAPGTEAAVQDIARGLFSPGEAEIVFHPSGNRAAGHFAGDDAARAEAFLDVANDPGFDALWFARGGYGSCRLLDRVMPGLNRTARNKTYLGYSDAGTLLGALYSAGFGGVAHGPMAQDALRPGGEAAVVRALNWLVRRDPEGLEPSDDGAPRAAFNLVILNHLLGTPWMPDLSGHVLMIEEVSEHLYRIDRDLWQLTSSPALKGLKGIRLGRVSDIPENDPPFGQTPEEIVRHWCDRAGVPFLGPADIGHDIGNRIVPFG</sequence>
<keyword evidence="5" id="KW-0720">Serine protease</keyword>
<comment type="similarity">
    <text evidence="1">Belongs to the peptidase S66 family.</text>
</comment>
<feature type="domain" description="LD-carboxypeptidase C-terminal" evidence="7">
    <location>
        <begin position="168"/>
        <end position="272"/>
    </location>
</feature>
<dbReference type="InterPro" id="IPR040449">
    <property type="entry name" value="Peptidase_S66_N"/>
</dbReference>
<dbReference type="EMBL" id="JAUKTR010000005">
    <property type="protein sequence ID" value="MDO1560162.1"/>
    <property type="molecule type" value="Genomic_DNA"/>
</dbReference>
<protein>
    <submittedName>
        <fullName evidence="8">LD-carboxypeptidase</fullName>
    </submittedName>
</protein>
<gene>
    <name evidence="8" type="ORF">Q0812_12065</name>
</gene>
<dbReference type="InterPro" id="IPR027461">
    <property type="entry name" value="Carboxypeptidase_A_C_sf"/>
</dbReference>
<comment type="caution">
    <text evidence="8">The sequence shown here is derived from an EMBL/GenBank/DDBJ whole genome shotgun (WGS) entry which is preliminary data.</text>
</comment>
<dbReference type="CDD" id="cd07025">
    <property type="entry name" value="Peptidase_S66"/>
    <property type="match status" value="1"/>
</dbReference>
<dbReference type="SUPFAM" id="SSF52317">
    <property type="entry name" value="Class I glutamine amidotransferase-like"/>
    <property type="match status" value="1"/>
</dbReference>
<dbReference type="Pfam" id="PF02016">
    <property type="entry name" value="Peptidase_S66"/>
    <property type="match status" value="1"/>
</dbReference>
<dbReference type="Proteomes" id="UP001169063">
    <property type="component" value="Unassembled WGS sequence"/>
</dbReference>
<keyword evidence="3" id="KW-0645">Protease</keyword>
<dbReference type="Pfam" id="PF17676">
    <property type="entry name" value="Peptidase_S66C"/>
    <property type="match status" value="1"/>
</dbReference>
<dbReference type="InterPro" id="IPR029062">
    <property type="entry name" value="Class_I_gatase-like"/>
</dbReference>
<evidence type="ECO:0000313" key="8">
    <source>
        <dbReference type="EMBL" id="MDO1560162.1"/>
    </source>
</evidence>
<evidence type="ECO:0000313" key="9">
    <source>
        <dbReference type="Proteomes" id="UP001169063"/>
    </source>
</evidence>
<dbReference type="PANTHER" id="PTHR30237">
    <property type="entry name" value="MURAMOYLTETRAPEPTIDE CARBOXYPEPTIDASE"/>
    <property type="match status" value="1"/>
</dbReference>
<dbReference type="Gene3D" id="3.40.50.10740">
    <property type="entry name" value="Class I glutamine amidotransferase-like"/>
    <property type="match status" value="1"/>
</dbReference>
<evidence type="ECO:0000259" key="7">
    <source>
        <dbReference type="Pfam" id="PF17676"/>
    </source>
</evidence>
<dbReference type="PANTHER" id="PTHR30237:SF2">
    <property type="entry name" value="MUREIN TETRAPEPTIDE CARBOXYPEPTIDASE"/>
    <property type="match status" value="1"/>
</dbReference>
<name>A0ABT8SNK8_9CAUL</name>
<dbReference type="SUPFAM" id="SSF141986">
    <property type="entry name" value="LD-carboxypeptidase A C-terminal domain-like"/>
    <property type="match status" value="1"/>
</dbReference>
<organism evidence="8 9">
    <name type="scientific">Peiella sedimenti</name>
    <dbReference type="NCBI Taxonomy" id="3061083"/>
    <lineage>
        <taxon>Bacteria</taxon>
        <taxon>Pseudomonadati</taxon>
        <taxon>Pseudomonadota</taxon>
        <taxon>Alphaproteobacteria</taxon>
        <taxon>Caulobacterales</taxon>
        <taxon>Caulobacteraceae</taxon>
        <taxon>Peiella</taxon>
    </lineage>
</organism>
<dbReference type="RefSeq" id="WP_302110590.1">
    <property type="nucleotide sequence ID" value="NZ_JAUKTR010000005.1"/>
</dbReference>
<dbReference type="InterPro" id="IPR027478">
    <property type="entry name" value="LdcA_N"/>
</dbReference>
<dbReference type="InterPro" id="IPR003507">
    <property type="entry name" value="S66_fam"/>
</dbReference>
<evidence type="ECO:0000256" key="1">
    <source>
        <dbReference type="ARBA" id="ARBA00010233"/>
    </source>
</evidence>
<reference evidence="8" key="1">
    <citation type="submission" date="2023-07" db="EMBL/GenBank/DDBJ databases">
        <title>Brevundimonas soil sp. nov., isolated from the soil of chemical plant.</title>
        <authorList>
            <person name="Wu N."/>
        </authorList>
    </citation>
    <scope>NUCLEOTIDE SEQUENCE</scope>
    <source>
        <strain evidence="8">XZ-24</strain>
    </source>
</reference>
<keyword evidence="4" id="KW-0378">Hydrolase</keyword>
<dbReference type="InterPro" id="IPR040921">
    <property type="entry name" value="Peptidase_S66C"/>
</dbReference>
<dbReference type="Gene3D" id="3.50.30.60">
    <property type="entry name" value="LD-carboxypeptidase A C-terminal domain-like"/>
    <property type="match status" value="1"/>
</dbReference>
<evidence type="ECO:0000256" key="2">
    <source>
        <dbReference type="ARBA" id="ARBA00022645"/>
    </source>
</evidence>
<evidence type="ECO:0000256" key="5">
    <source>
        <dbReference type="ARBA" id="ARBA00022825"/>
    </source>
</evidence>